<keyword evidence="2 9" id="KW-0812">Transmembrane</keyword>
<evidence type="ECO:0000256" key="8">
    <source>
        <dbReference type="PROSITE-ProRule" id="PRU00175"/>
    </source>
</evidence>
<dbReference type="Gene3D" id="3.50.30.30">
    <property type="match status" value="1"/>
</dbReference>
<evidence type="ECO:0000256" key="4">
    <source>
        <dbReference type="ARBA" id="ARBA00022771"/>
    </source>
</evidence>
<evidence type="ECO:0000256" key="2">
    <source>
        <dbReference type="ARBA" id="ARBA00022692"/>
    </source>
</evidence>
<dbReference type="InterPro" id="IPR003137">
    <property type="entry name" value="PA_domain"/>
</dbReference>
<dbReference type="GO" id="GO:0016020">
    <property type="term" value="C:membrane"/>
    <property type="evidence" value="ECO:0007669"/>
    <property type="project" value="UniProtKB-SubCell"/>
</dbReference>
<keyword evidence="7 9" id="KW-0472">Membrane</keyword>
<dbReference type="Gene3D" id="3.30.40.10">
    <property type="entry name" value="Zinc/RING finger domain, C3HC4 (zinc finger)"/>
    <property type="match status" value="1"/>
</dbReference>
<keyword evidence="10" id="KW-0732">Signal</keyword>
<evidence type="ECO:0000256" key="6">
    <source>
        <dbReference type="ARBA" id="ARBA00022989"/>
    </source>
</evidence>
<comment type="subcellular location">
    <subcellularLocation>
        <location evidence="1">Membrane</location>
    </subcellularLocation>
</comment>
<keyword evidence="6 9" id="KW-1133">Transmembrane helix</keyword>
<accession>A0A7S0CP66</accession>
<feature type="transmembrane region" description="Helical" evidence="9">
    <location>
        <begin position="343"/>
        <end position="362"/>
    </location>
</feature>
<dbReference type="PROSITE" id="PS50089">
    <property type="entry name" value="ZF_RING_2"/>
    <property type="match status" value="1"/>
</dbReference>
<evidence type="ECO:0000256" key="7">
    <source>
        <dbReference type="ARBA" id="ARBA00023136"/>
    </source>
</evidence>
<evidence type="ECO:0000256" key="5">
    <source>
        <dbReference type="ARBA" id="ARBA00022833"/>
    </source>
</evidence>
<proteinExistence type="predicted"/>
<dbReference type="InterPro" id="IPR001841">
    <property type="entry name" value="Znf_RING"/>
</dbReference>
<dbReference type="GO" id="GO:0008270">
    <property type="term" value="F:zinc ion binding"/>
    <property type="evidence" value="ECO:0007669"/>
    <property type="project" value="UniProtKB-KW"/>
</dbReference>
<keyword evidence="3" id="KW-0479">Metal-binding</keyword>
<evidence type="ECO:0000256" key="10">
    <source>
        <dbReference type="SAM" id="SignalP"/>
    </source>
</evidence>
<dbReference type="Pfam" id="PF02225">
    <property type="entry name" value="PA"/>
    <property type="match status" value="1"/>
</dbReference>
<organism evidence="12">
    <name type="scientific">Amorphochlora amoebiformis</name>
    <dbReference type="NCBI Taxonomy" id="1561963"/>
    <lineage>
        <taxon>Eukaryota</taxon>
        <taxon>Sar</taxon>
        <taxon>Rhizaria</taxon>
        <taxon>Cercozoa</taxon>
        <taxon>Chlorarachniophyceae</taxon>
        <taxon>Amorphochlora</taxon>
    </lineage>
</organism>
<feature type="chain" id="PRO_5031304105" description="RING-type domain-containing protein" evidence="10">
    <location>
        <begin position="18"/>
        <end position="364"/>
    </location>
</feature>
<evidence type="ECO:0000256" key="9">
    <source>
        <dbReference type="SAM" id="Phobius"/>
    </source>
</evidence>
<keyword evidence="5" id="KW-0862">Zinc</keyword>
<dbReference type="PANTHER" id="PTHR45931">
    <property type="entry name" value="SI:CH211-59O9.10"/>
    <property type="match status" value="1"/>
</dbReference>
<dbReference type="InterPro" id="IPR046450">
    <property type="entry name" value="PA_dom_sf"/>
</dbReference>
<dbReference type="EMBL" id="HBEM01001090">
    <property type="protein sequence ID" value="CAD8429529.1"/>
    <property type="molecule type" value="Transcribed_RNA"/>
</dbReference>
<dbReference type="InterPro" id="IPR013083">
    <property type="entry name" value="Znf_RING/FYVE/PHD"/>
</dbReference>
<dbReference type="SUPFAM" id="SSF52025">
    <property type="entry name" value="PA domain"/>
    <property type="match status" value="1"/>
</dbReference>
<protein>
    <recommendedName>
        <fullName evidence="11">RING-type domain-containing protein</fullName>
    </recommendedName>
</protein>
<gene>
    <name evidence="12" type="ORF">LAMO00422_LOCUS788</name>
</gene>
<evidence type="ECO:0000256" key="3">
    <source>
        <dbReference type="ARBA" id="ARBA00022723"/>
    </source>
</evidence>
<dbReference type="PANTHER" id="PTHR45931:SF3">
    <property type="entry name" value="RING ZINC FINGER-CONTAINING PROTEIN"/>
    <property type="match status" value="1"/>
</dbReference>
<feature type="signal peptide" evidence="10">
    <location>
        <begin position="1"/>
        <end position="17"/>
    </location>
</feature>
<dbReference type="Pfam" id="PF13639">
    <property type="entry name" value="zf-RING_2"/>
    <property type="match status" value="1"/>
</dbReference>
<reference evidence="12" key="1">
    <citation type="submission" date="2021-01" db="EMBL/GenBank/DDBJ databases">
        <authorList>
            <person name="Corre E."/>
            <person name="Pelletier E."/>
            <person name="Niang G."/>
            <person name="Scheremetjew M."/>
            <person name="Finn R."/>
            <person name="Kale V."/>
            <person name="Holt S."/>
            <person name="Cochrane G."/>
            <person name="Meng A."/>
            <person name="Brown T."/>
            <person name="Cohen L."/>
        </authorList>
    </citation>
    <scope>NUCLEOTIDE SEQUENCE</scope>
    <source>
        <strain evidence="12">CCMP2058</strain>
    </source>
</reference>
<evidence type="ECO:0000259" key="11">
    <source>
        <dbReference type="PROSITE" id="PS50089"/>
    </source>
</evidence>
<dbReference type="SMART" id="SM00184">
    <property type="entry name" value="RING"/>
    <property type="match status" value="1"/>
</dbReference>
<dbReference type="AlphaFoldDB" id="A0A7S0CP66"/>
<feature type="domain" description="RING-type" evidence="11">
    <location>
        <begin position="264"/>
        <end position="306"/>
    </location>
</feature>
<dbReference type="GO" id="GO:0006511">
    <property type="term" value="P:ubiquitin-dependent protein catabolic process"/>
    <property type="evidence" value="ECO:0007669"/>
    <property type="project" value="TreeGrafter"/>
</dbReference>
<dbReference type="InterPro" id="IPR051834">
    <property type="entry name" value="RING_finger_E3_ligase"/>
</dbReference>
<name>A0A7S0CP66_9EUKA</name>
<dbReference type="SUPFAM" id="SSF57850">
    <property type="entry name" value="RING/U-box"/>
    <property type="match status" value="1"/>
</dbReference>
<dbReference type="GO" id="GO:0061630">
    <property type="term" value="F:ubiquitin protein ligase activity"/>
    <property type="evidence" value="ECO:0007669"/>
    <property type="project" value="TreeGrafter"/>
</dbReference>
<evidence type="ECO:0000313" key="12">
    <source>
        <dbReference type="EMBL" id="CAD8429529.1"/>
    </source>
</evidence>
<feature type="transmembrane region" description="Helical" evidence="9">
    <location>
        <begin position="167"/>
        <end position="194"/>
    </location>
</feature>
<dbReference type="GO" id="GO:0005634">
    <property type="term" value="C:nucleus"/>
    <property type="evidence" value="ECO:0007669"/>
    <property type="project" value="TreeGrafter"/>
</dbReference>
<evidence type="ECO:0000256" key="1">
    <source>
        <dbReference type="ARBA" id="ARBA00004370"/>
    </source>
</evidence>
<sequence>MGKEIVILLLVLYRAVGLNIRDSKGLSWTFKHETASFGKQQPYNITAPLKLASDIIPGSKGCIPYDHHLKAQIKGTILLVEDGSCSDAKKTLNAQLAGAVGIVVGANDNNLKKMSCSEDESYCAELLIPAVYVTDETVTSIKEATPPLIATLNGDGESSDNKPPHKITFFLVVLLIIPIAWCIMVAITLVFKICSRLASRQIRRQEMRQIPDIPYTLIDGGSASDLEEEKGDKAQCDGDHGDFKISEGAGNGDGGGQQPINDTCVICLEEFKRGERVKILPCKHGFHGDCIDPWLGERSDQCPICKQSVLSDPDRRICFCIPVERCRSCCLTNGNLSPRVTQMIMLLVVAFLAVIVALFFLYPS</sequence>
<dbReference type="CDD" id="cd16454">
    <property type="entry name" value="RING-H2_PA-TM-RING"/>
    <property type="match status" value="1"/>
</dbReference>
<keyword evidence="4 8" id="KW-0863">Zinc-finger</keyword>